<dbReference type="EMBL" id="JAGFNK010000502">
    <property type="protein sequence ID" value="KAI9449432.1"/>
    <property type="molecule type" value="Genomic_DNA"/>
</dbReference>
<sequence length="241" mass="26411">MLSKNEVKYIQSLCHKKQRQEDGVFVVEGPKLTEEIVKSDYKIRKIYAVKDWIEENAAIEPVQLVSEEELQRISNLQAPNKVLAIAEQPAITSKPLWDNTLSIMLDGIQDPGNLGTIIRIADWFGITQVICSMDTVELYNPKVIQGTMGSFIRVTTWYADLEGMLTTAHVPVFGALLEGESIYNSIKPKEGIILVGSEGKGIRPNLLPFITSPVTIPRIGGAESLNAAVAAAIIVSHLKGG</sequence>
<proteinExistence type="predicted"/>
<accession>A0ACC0TVA0</accession>
<comment type="caution">
    <text evidence="1">The sequence shown here is derived from an EMBL/GenBank/DDBJ whole genome shotgun (WGS) entry which is preliminary data.</text>
</comment>
<reference evidence="1" key="1">
    <citation type="submission" date="2021-03" db="EMBL/GenBank/DDBJ databases">
        <title>Evolutionary priming and transition to the ectomycorrhizal habit in an iconic lineage of mushroom-forming fungi: is preadaptation a requirement?</title>
        <authorList>
            <consortium name="DOE Joint Genome Institute"/>
            <person name="Looney B.P."/>
            <person name="Miyauchi S."/>
            <person name="Morin E."/>
            <person name="Drula E."/>
            <person name="Courty P.E."/>
            <person name="Chicoki N."/>
            <person name="Fauchery L."/>
            <person name="Kohler A."/>
            <person name="Kuo A."/>
            <person name="LaButti K."/>
            <person name="Pangilinan J."/>
            <person name="Lipzen A."/>
            <person name="Riley R."/>
            <person name="Andreopoulos W."/>
            <person name="He G."/>
            <person name="Johnson J."/>
            <person name="Barry K.W."/>
            <person name="Grigoriev I.V."/>
            <person name="Nagy L."/>
            <person name="Hibbett D."/>
            <person name="Henrissat B."/>
            <person name="Matheny P.B."/>
            <person name="Labbe J."/>
            <person name="Martin A.F."/>
        </authorList>
    </citation>
    <scope>NUCLEOTIDE SEQUENCE</scope>
    <source>
        <strain evidence="1">BPL698</strain>
    </source>
</reference>
<keyword evidence="1" id="KW-0808">Transferase</keyword>
<keyword evidence="2" id="KW-1185">Reference proteome</keyword>
<dbReference type="Proteomes" id="UP001207468">
    <property type="component" value="Unassembled WGS sequence"/>
</dbReference>
<protein>
    <submittedName>
        <fullName evidence="1">tRNA/rRNA methyltransferase SpoU</fullName>
    </submittedName>
</protein>
<organism evidence="1 2">
    <name type="scientific">Russula earlei</name>
    <dbReference type="NCBI Taxonomy" id="71964"/>
    <lineage>
        <taxon>Eukaryota</taxon>
        <taxon>Fungi</taxon>
        <taxon>Dikarya</taxon>
        <taxon>Basidiomycota</taxon>
        <taxon>Agaricomycotina</taxon>
        <taxon>Agaricomycetes</taxon>
        <taxon>Russulales</taxon>
        <taxon>Russulaceae</taxon>
        <taxon>Russula</taxon>
    </lineage>
</organism>
<evidence type="ECO:0000313" key="1">
    <source>
        <dbReference type="EMBL" id="KAI9449432.1"/>
    </source>
</evidence>
<keyword evidence="1" id="KW-0489">Methyltransferase</keyword>
<gene>
    <name evidence="1" type="ORF">F5148DRAFT_1291555</name>
</gene>
<name>A0ACC0TVA0_9AGAM</name>
<evidence type="ECO:0000313" key="2">
    <source>
        <dbReference type="Proteomes" id="UP001207468"/>
    </source>
</evidence>